<evidence type="ECO:0000256" key="3">
    <source>
        <dbReference type="ARBA" id="ARBA00039658"/>
    </source>
</evidence>
<dbReference type="PANTHER" id="PTHR37984">
    <property type="entry name" value="PROTEIN CBG26694"/>
    <property type="match status" value="1"/>
</dbReference>
<comment type="similarity">
    <text evidence="1">Belongs to the beta type-B retroviral polymerase family. HERV class-II K(HML-2) pol subfamily.</text>
</comment>
<dbReference type="Gene3D" id="3.10.20.370">
    <property type="match status" value="1"/>
</dbReference>
<dbReference type="Gene3D" id="3.30.70.270">
    <property type="match status" value="2"/>
</dbReference>
<accession>A0A8C1U9B7</accession>
<dbReference type="InterPro" id="IPR001584">
    <property type="entry name" value="Integrase_cat-core"/>
</dbReference>
<dbReference type="Pfam" id="PF17919">
    <property type="entry name" value="RT_RNaseH_2"/>
    <property type="match status" value="1"/>
</dbReference>
<dbReference type="GO" id="GO:0004523">
    <property type="term" value="F:RNA-DNA hybrid ribonuclease activity"/>
    <property type="evidence" value="ECO:0007669"/>
    <property type="project" value="UniProtKB-EC"/>
</dbReference>
<dbReference type="InterPro" id="IPR050951">
    <property type="entry name" value="Retrovirus_Pol_polyprotein"/>
</dbReference>
<dbReference type="InterPro" id="IPR036397">
    <property type="entry name" value="RNaseH_sf"/>
</dbReference>
<dbReference type="FunFam" id="3.10.20.370:FF:000001">
    <property type="entry name" value="Retrovirus-related Pol polyprotein from transposon 17.6-like protein"/>
    <property type="match status" value="1"/>
</dbReference>
<dbReference type="FunFam" id="3.10.10.10:FF:000004">
    <property type="entry name" value="Uncharacterized protein"/>
    <property type="match status" value="1"/>
</dbReference>
<dbReference type="InterPro" id="IPR041577">
    <property type="entry name" value="RT_RNaseH_2"/>
</dbReference>
<dbReference type="Gene3D" id="3.30.420.10">
    <property type="entry name" value="Ribonuclease H-like superfamily/Ribonuclease H"/>
    <property type="match status" value="1"/>
</dbReference>
<dbReference type="PROSITE" id="PS50878">
    <property type="entry name" value="RT_POL"/>
    <property type="match status" value="1"/>
</dbReference>
<evidence type="ECO:0000313" key="8">
    <source>
        <dbReference type="Proteomes" id="UP000694700"/>
    </source>
</evidence>
<dbReference type="SUPFAM" id="SSF56672">
    <property type="entry name" value="DNA/RNA polymerases"/>
    <property type="match status" value="1"/>
</dbReference>
<evidence type="ECO:0000259" key="6">
    <source>
        <dbReference type="PROSITE" id="PS50994"/>
    </source>
</evidence>
<dbReference type="EC" id="3.1.26.4" evidence="2"/>
<dbReference type="Gene3D" id="1.10.340.70">
    <property type="match status" value="1"/>
</dbReference>
<dbReference type="GO" id="GO:0015074">
    <property type="term" value="P:DNA integration"/>
    <property type="evidence" value="ECO:0007669"/>
    <property type="project" value="InterPro"/>
</dbReference>
<dbReference type="Proteomes" id="UP000694700">
    <property type="component" value="Unplaced"/>
</dbReference>
<dbReference type="GO" id="GO:0003676">
    <property type="term" value="F:nucleic acid binding"/>
    <property type="evidence" value="ECO:0007669"/>
    <property type="project" value="InterPro"/>
</dbReference>
<dbReference type="InterPro" id="IPR043128">
    <property type="entry name" value="Rev_trsase/Diguanyl_cyclase"/>
</dbReference>
<evidence type="ECO:0000256" key="1">
    <source>
        <dbReference type="ARBA" id="ARBA00010879"/>
    </source>
</evidence>
<dbReference type="FunFam" id="1.10.340.70:FF:000001">
    <property type="entry name" value="Retrovirus-related Pol polyprotein from transposon gypsy-like Protein"/>
    <property type="match status" value="1"/>
</dbReference>
<dbReference type="InterPro" id="IPR041588">
    <property type="entry name" value="Integrase_H2C2"/>
</dbReference>
<evidence type="ECO:0000256" key="4">
    <source>
        <dbReference type="SAM" id="MobiDB-lite"/>
    </source>
</evidence>
<dbReference type="AlphaFoldDB" id="A0A8C1U9B7"/>
<dbReference type="Pfam" id="PF00078">
    <property type="entry name" value="RVT_1"/>
    <property type="match status" value="1"/>
</dbReference>
<dbReference type="Pfam" id="PF00665">
    <property type="entry name" value="rve"/>
    <property type="match status" value="1"/>
</dbReference>
<proteinExistence type="inferred from homology"/>
<feature type="domain" description="Integrase catalytic" evidence="6">
    <location>
        <begin position="823"/>
        <end position="980"/>
    </location>
</feature>
<feature type="region of interest" description="Disordered" evidence="4">
    <location>
        <begin position="416"/>
        <end position="437"/>
    </location>
</feature>
<feature type="domain" description="Reverse transcriptase" evidence="5">
    <location>
        <begin position="179"/>
        <end position="358"/>
    </location>
</feature>
<dbReference type="InterPro" id="IPR043502">
    <property type="entry name" value="DNA/RNA_pol_sf"/>
</dbReference>
<evidence type="ECO:0000256" key="2">
    <source>
        <dbReference type="ARBA" id="ARBA00012180"/>
    </source>
</evidence>
<dbReference type="InterPro" id="IPR012337">
    <property type="entry name" value="RNaseH-like_sf"/>
</dbReference>
<sequence>MPAGQTVVVKGSVAVPVGIDKCVVVEHPSDSSLPGGVFVKRCLLTISSSQSVWLPVVLKNETEHDIAIPPKCIIAELHVVESVLPQPSVSPVSERLPTQESNFALNFGESPLPPEWRERISAKLREMPDVFSQHDLDFGHTQKVKHRIHLHDETPFKHRARPIHPQDLEAVRRHLRDLLASNVIRESESPFSSPIVVVRKKNGDVRLCIDYRKLNLQTVKDAYALPNLEETFSALTGSKWFSVLDLKSGYYQIEVEEADKPKTAFVCPLGFWEFNRMPQGVTNAPSTFQRLMEKCMEDINLREVLVFLDDLIIFSETLEEHERRLLKVLSRLREYGLKLALEKCKFFQTSVRYLGHIVSERGVETDPEKVQTLKTWPSPTNLRELRSFLGFSGYYRRFIKDYSRVVKPLTDLTVGYPPTRKSGKQSESKGPYHNPKESFGDRWTPLCEEAFRSVIEKLTTAPVLGFANPKLTYFLHTDASTKGLGAALYQEQEGRMRVIAYASRGLSRSESNYPAHKLEFLALKWAVTEKFRDYLYGSQFTVITDSNPLTYVLTTARLDATSYRWLAALSTFSFKLQYRAGKLNADADGLSRRPQEQLPENPVSQKEYERIQQFMQNHLTEAADSCDTATDVVQAICEKHLVRQPTDVGCGAAFVESLALYPDAVPDSYEQEGDFEGLPVVSYLSGNLCDEQRADPVIREVVSFLESGEKPPPTVRKELPDLPFFLREWNRLELKGGVLYRKRQVEEFITYQLVLPEKLRPSVLTSLHDSMGHMGVERTLDLVRSRFYWPKMAAEVEQKIRTCGRCVRRKSLPQKAAPLVNIQATRPLELVCMDFLSLEPDKSNTRDILVITDFFTKYAVAVPTPNQKARTVAKCLWENFVVHYGFPERLHSDQGPDFESRTIKELCEMAGIKKTRTTPYHPRGNPVERFNRTLLSMLGTLEEKDKVRWKDFVKPLAHAYNCTKHEVTGFTPYELMFGRQPRLPVDLAFGLPYQDGPRQSHSEYVNHLKTNLKESYLLASRGMSKSAERNKARFDKSVTHCSLEIGDRVLVRNVRLRGKHKLADKWE</sequence>
<reference evidence="7" key="1">
    <citation type="submission" date="2025-08" db="UniProtKB">
        <authorList>
            <consortium name="Ensembl"/>
        </authorList>
    </citation>
    <scope>IDENTIFICATION</scope>
</reference>
<dbReference type="Gene3D" id="3.10.10.10">
    <property type="entry name" value="HIV Type 1 Reverse Transcriptase, subunit A, domain 1"/>
    <property type="match status" value="1"/>
</dbReference>
<dbReference type="PANTHER" id="PTHR37984:SF15">
    <property type="entry name" value="INTEGRASE CATALYTIC DOMAIN-CONTAINING PROTEIN"/>
    <property type="match status" value="1"/>
</dbReference>
<dbReference type="PROSITE" id="PS50994">
    <property type="entry name" value="INTEGRASE"/>
    <property type="match status" value="1"/>
</dbReference>
<dbReference type="Ensembl" id="ENSCCRT00015035318.1">
    <property type="protein sequence ID" value="ENSCCRP00015034131.1"/>
    <property type="gene ID" value="ENSCCRG00015014217.1"/>
</dbReference>
<organism evidence="7 8">
    <name type="scientific">Cyprinus carpio</name>
    <name type="common">Common carp</name>
    <dbReference type="NCBI Taxonomy" id="7962"/>
    <lineage>
        <taxon>Eukaryota</taxon>
        <taxon>Metazoa</taxon>
        <taxon>Chordata</taxon>
        <taxon>Craniata</taxon>
        <taxon>Vertebrata</taxon>
        <taxon>Euteleostomi</taxon>
        <taxon>Actinopterygii</taxon>
        <taxon>Neopterygii</taxon>
        <taxon>Teleostei</taxon>
        <taxon>Ostariophysi</taxon>
        <taxon>Cypriniformes</taxon>
        <taxon>Cyprinidae</taxon>
        <taxon>Cyprininae</taxon>
        <taxon>Cyprinus</taxon>
    </lineage>
</organism>
<evidence type="ECO:0000313" key="7">
    <source>
        <dbReference type="Ensembl" id="ENSCCRP00015034131.1"/>
    </source>
</evidence>
<name>A0A8C1U9B7_CYPCA</name>
<dbReference type="CDD" id="cd01647">
    <property type="entry name" value="RT_LTR"/>
    <property type="match status" value="1"/>
</dbReference>
<evidence type="ECO:0000259" key="5">
    <source>
        <dbReference type="PROSITE" id="PS50878"/>
    </source>
</evidence>
<dbReference type="SUPFAM" id="SSF53098">
    <property type="entry name" value="Ribonuclease H-like"/>
    <property type="match status" value="1"/>
</dbReference>
<protein>
    <recommendedName>
        <fullName evidence="3">Gypsy retrotransposon integrase-like protein 1</fullName>
        <ecNumber evidence="2">3.1.26.4</ecNumber>
    </recommendedName>
</protein>
<dbReference type="FunFam" id="3.30.70.270:FF:000020">
    <property type="entry name" value="Transposon Tf2-6 polyprotein-like Protein"/>
    <property type="match status" value="1"/>
</dbReference>
<dbReference type="FunFam" id="3.30.420.10:FF:000269">
    <property type="entry name" value="Uncharacterized protein"/>
    <property type="match status" value="1"/>
</dbReference>
<dbReference type="CDD" id="cd09274">
    <property type="entry name" value="RNase_HI_RT_Ty3"/>
    <property type="match status" value="1"/>
</dbReference>
<dbReference type="InterPro" id="IPR000477">
    <property type="entry name" value="RT_dom"/>
</dbReference>
<dbReference type="Pfam" id="PF17921">
    <property type="entry name" value="Integrase_H2C2"/>
    <property type="match status" value="1"/>
</dbReference>